<evidence type="ECO:0000313" key="4">
    <source>
        <dbReference type="EMBL" id="CAF1031405.1"/>
    </source>
</evidence>
<feature type="domain" description="Thioesterase" evidence="3">
    <location>
        <begin position="24"/>
        <end position="248"/>
    </location>
</feature>
<dbReference type="InterPro" id="IPR029058">
    <property type="entry name" value="AB_hydrolase_fold"/>
</dbReference>
<dbReference type="InterPro" id="IPR001031">
    <property type="entry name" value="Thioesterase"/>
</dbReference>
<name>A0A814J2K7_9BILA</name>
<dbReference type="GO" id="GO:0008610">
    <property type="term" value="P:lipid biosynthetic process"/>
    <property type="evidence" value="ECO:0007669"/>
    <property type="project" value="TreeGrafter"/>
</dbReference>
<dbReference type="Proteomes" id="UP000663844">
    <property type="component" value="Unassembled WGS sequence"/>
</dbReference>
<dbReference type="GO" id="GO:0016297">
    <property type="term" value="F:fatty acyl-[ACP] hydrolase activity"/>
    <property type="evidence" value="ECO:0007669"/>
    <property type="project" value="UniProtKB-EC"/>
</dbReference>
<accession>A0A814J2K7</accession>
<evidence type="ECO:0000256" key="1">
    <source>
        <dbReference type="ARBA" id="ARBA00007169"/>
    </source>
</evidence>
<organism evidence="4 6">
    <name type="scientific">Adineta steineri</name>
    <dbReference type="NCBI Taxonomy" id="433720"/>
    <lineage>
        <taxon>Eukaryota</taxon>
        <taxon>Metazoa</taxon>
        <taxon>Spiralia</taxon>
        <taxon>Gnathifera</taxon>
        <taxon>Rotifera</taxon>
        <taxon>Eurotatoria</taxon>
        <taxon>Bdelloidea</taxon>
        <taxon>Adinetida</taxon>
        <taxon>Adinetidae</taxon>
        <taxon>Adineta</taxon>
    </lineage>
</organism>
<dbReference type="Pfam" id="PF00975">
    <property type="entry name" value="Thioesterase"/>
    <property type="match status" value="1"/>
</dbReference>
<dbReference type="Proteomes" id="UP000663845">
    <property type="component" value="Unassembled WGS sequence"/>
</dbReference>
<evidence type="ECO:0000313" key="6">
    <source>
        <dbReference type="Proteomes" id="UP000663845"/>
    </source>
</evidence>
<reference evidence="4" key="1">
    <citation type="submission" date="2021-02" db="EMBL/GenBank/DDBJ databases">
        <authorList>
            <person name="Nowell W R."/>
        </authorList>
    </citation>
    <scope>NUCLEOTIDE SEQUENCE</scope>
</reference>
<dbReference type="InterPro" id="IPR012223">
    <property type="entry name" value="TEII"/>
</dbReference>
<dbReference type="Gene3D" id="3.40.50.1820">
    <property type="entry name" value="alpha/beta hydrolase"/>
    <property type="match status" value="1"/>
</dbReference>
<protein>
    <recommendedName>
        <fullName evidence="2">oleoyl-[acyl-carrier-protein] hydrolase</fullName>
        <ecNumber evidence="2">3.1.2.14</ecNumber>
    </recommendedName>
</protein>
<comment type="caution">
    <text evidence="4">The sequence shown here is derived from an EMBL/GenBank/DDBJ whole genome shotgun (WGS) entry which is preliminary data.</text>
</comment>
<dbReference type="PANTHER" id="PTHR11487">
    <property type="entry name" value="THIOESTERASE"/>
    <property type="match status" value="1"/>
</dbReference>
<evidence type="ECO:0000256" key="2">
    <source>
        <dbReference type="ARBA" id="ARBA00012480"/>
    </source>
</evidence>
<evidence type="ECO:0000259" key="3">
    <source>
        <dbReference type="Pfam" id="PF00975"/>
    </source>
</evidence>
<proteinExistence type="inferred from homology"/>
<comment type="similarity">
    <text evidence="1">Belongs to the thioesterase family.</text>
</comment>
<dbReference type="EMBL" id="CAJOAZ010002099">
    <property type="protein sequence ID" value="CAF3894346.1"/>
    <property type="molecule type" value="Genomic_DNA"/>
</dbReference>
<gene>
    <name evidence="4" type="ORF">JYZ213_LOCUS17621</name>
    <name evidence="5" type="ORF">OXD698_LOCUS23589</name>
</gene>
<dbReference type="PANTHER" id="PTHR11487:SF0">
    <property type="entry name" value="S-ACYL FATTY ACID SYNTHASE THIOESTERASE, MEDIUM CHAIN"/>
    <property type="match status" value="1"/>
</dbReference>
<dbReference type="SUPFAM" id="SSF53474">
    <property type="entry name" value="alpha/beta-Hydrolases"/>
    <property type="match status" value="1"/>
</dbReference>
<dbReference type="EMBL" id="CAJNOG010000166">
    <property type="protein sequence ID" value="CAF1031405.1"/>
    <property type="molecule type" value="Genomic_DNA"/>
</dbReference>
<dbReference type="AlphaFoldDB" id="A0A814J2K7"/>
<evidence type="ECO:0000313" key="5">
    <source>
        <dbReference type="EMBL" id="CAF3894346.1"/>
    </source>
</evidence>
<sequence>MASNSTKPHPWFEICHSRPSAKYQVFIFPGAGVPGFYYNNWDKDFPEYEFSLVIYPGRAKRLGEKCLTTIEEYLTQLDQELLPYITKPCIFIGHSIGTMISFAFARHIIETTNKGDLIKLILAMGRGAPHAADIVLEGDQSYVEQTDEELVQDLKRSADPNTVEIYDYQPFVDMVLPMYRADAKIGNVSVSSTPINTPIIVYEGEKDEGLNVESLNRWLELTTNKDLFRVRLFPGHHNFQSECQNQVLQCMKEDFNNVLNNSKV</sequence>
<dbReference type="EC" id="3.1.2.14" evidence="2"/>